<dbReference type="AlphaFoldDB" id="A0A2T3BEC4"/>
<dbReference type="InParanoid" id="A0A2T3BEC4"/>
<evidence type="ECO:0008006" key="3">
    <source>
        <dbReference type="Google" id="ProtNLM"/>
    </source>
</evidence>
<evidence type="ECO:0000313" key="1">
    <source>
        <dbReference type="EMBL" id="PSS27668.1"/>
    </source>
</evidence>
<dbReference type="SUPFAM" id="SSF56672">
    <property type="entry name" value="DNA/RNA polymerases"/>
    <property type="match status" value="1"/>
</dbReference>
<keyword evidence="2" id="KW-1185">Reference proteome</keyword>
<dbReference type="OrthoDB" id="3563554at2759"/>
<dbReference type="Gene3D" id="3.10.10.10">
    <property type="entry name" value="HIV Type 1 Reverse Transcriptase, subunit A, domain 1"/>
    <property type="match status" value="1"/>
</dbReference>
<gene>
    <name evidence="1" type="ORF">M430DRAFT_93396</name>
</gene>
<dbReference type="GeneID" id="36577857"/>
<accession>A0A2T3BEC4</accession>
<reference evidence="1 2" key="1">
    <citation type="journal article" date="2018" name="New Phytol.">
        <title>Comparative genomics and transcriptomics depict ericoid mycorrhizal fungi as versatile saprotrophs and plant mutualists.</title>
        <authorList>
            <person name="Martino E."/>
            <person name="Morin E."/>
            <person name="Grelet G.A."/>
            <person name="Kuo A."/>
            <person name="Kohler A."/>
            <person name="Daghino S."/>
            <person name="Barry K.W."/>
            <person name="Cichocki N."/>
            <person name="Clum A."/>
            <person name="Dockter R.B."/>
            <person name="Hainaut M."/>
            <person name="Kuo R.C."/>
            <person name="LaButti K."/>
            <person name="Lindahl B.D."/>
            <person name="Lindquist E.A."/>
            <person name="Lipzen A."/>
            <person name="Khouja H.R."/>
            <person name="Magnuson J."/>
            <person name="Murat C."/>
            <person name="Ohm R.A."/>
            <person name="Singer S.W."/>
            <person name="Spatafora J.W."/>
            <person name="Wang M."/>
            <person name="Veneault-Fourrey C."/>
            <person name="Henrissat B."/>
            <person name="Grigoriev I.V."/>
            <person name="Martin F.M."/>
            <person name="Perotto S."/>
        </authorList>
    </citation>
    <scope>NUCLEOTIDE SEQUENCE [LARGE SCALE GENOMIC DNA]</scope>
    <source>
        <strain evidence="1 2">ATCC 22711</strain>
    </source>
</reference>
<dbReference type="Proteomes" id="UP000241818">
    <property type="component" value="Unassembled WGS sequence"/>
</dbReference>
<protein>
    <recommendedName>
        <fullName evidence="3">Reverse transcriptase domain-containing protein</fullName>
    </recommendedName>
</protein>
<evidence type="ECO:0000313" key="2">
    <source>
        <dbReference type="Proteomes" id="UP000241818"/>
    </source>
</evidence>
<proteinExistence type="predicted"/>
<dbReference type="RefSeq" id="XP_024725193.1">
    <property type="nucleotide sequence ID" value="XM_024869776.1"/>
</dbReference>
<sequence length="50" mass="5763">ELKVLKEYIIKLERIGFIQQSTLEAGAPIMFVKKKDGSLRPCIERCQIDI</sequence>
<dbReference type="InterPro" id="IPR043502">
    <property type="entry name" value="DNA/RNA_pol_sf"/>
</dbReference>
<name>A0A2T3BEC4_AMORE</name>
<organism evidence="1 2">
    <name type="scientific">Amorphotheca resinae ATCC 22711</name>
    <dbReference type="NCBI Taxonomy" id="857342"/>
    <lineage>
        <taxon>Eukaryota</taxon>
        <taxon>Fungi</taxon>
        <taxon>Dikarya</taxon>
        <taxon>Ascomycota</taxon>
        <taxon>Pezizomycotina</taxon>
        <taxon>Leotiomycetes</taxon>
        <taxon>Helotiales</taxon>
        <taxon>Amorphothecaceae</taxon>
        <taxon>Amorphotheca</taxon>
    </lineage>
</organism>
<feature type="non-terminal residue" evidence="1">
    <location>
        <position position="1"/>
    </location>
</feature>
<dbReference type="EMBL" id="KZ679006">
    <property type="protein sequence ID" value="PSS27668.1"/>
    <property type="molecule type" value="Genomic_DNA"/>
</dbReference>